<reference evidence="1 2" key="1">
    <citation type="submission" date="2015-10" db="EMBL/GenBank/DDBJ databases">
        <title>Genomic differences between typical nodule nitrogen-fixing rhizobial strains and those coming from bean seeds.</title>
        <authorList>
            <person name="Peralta H."/>
            <person name="Aguilar-Vera A."/>
            <person name="Diaz R."/>
            <person name="Mora Y."/>
            <person name="Martinez-Batallar G."/>
            <person name="Salazar E."/>
            <person name="Vargas-Lagunas C."/>
            <person name="Encarnacion S."/>
            <person name="Girard L."/>
            <person name="Mora J."/>
        </authorList>
    </citation>
    <scope>NUCLEOTIDE SEQUENCE [LARGE SCALE GENOMIC DNA]</scope>
    <source>
        <strain evidence="1 2">CFNEI 73</strain>
        <plasmid evidence="1 2">B</plasmid>
    </source>
</reference>
<keyword evidence="1" id="KW-0614">Plasmid</keyword>
<geneLocation type="plasmid" evidence="1 2">
    <name>B</name>
</geneLocation>
<keyword evidence="2" id="KW-1185">Reference proteome</keyword>
<proteinExistence type="predicted"/>
<evidence type="ECO:0000313" key="1">
    <source>
        <dbReference type="EMBL" id="APG93664.1"/>
    </source>
</evidence>
<evidence type="ECO:0000313" key="2">
    <source>
        <dbReference type="Proteomes" id="UP000182306"/>
    </source>
</evidence>
<dbReference type="Proteomes" id="UP000182306">
    <property type="component" value="Plasmid B"/>
</dbReference>
<protein>
    <submittedName>
        <fullName evidence="1">Uncharacterized protein</fullName>
    </submittedName>
</protein>
<gene>
    <name evidence="1" type="ORF">SAMCFNEI73_pB0468</name>
</gene>
<dbReference type="KEGG" id="same:SAMCFNEI73_pB0468"/>
<sequence length="61" mass="6467">MLVDLFTSLAAALRNDLEAGLSETSMLTDRTACLSSLLNSIEARDADSALAVVEQVIDTQP</sequence>
<accession>A0A1L3LU91</accession>
<organism evidence="1 2">
    <name type="scientific">Sinorhizobium americanum</name>
    <dbReference type="NCBI Taxonomy" id="194963"/>
    <lineage>
        <taxon>Bacteria</taxon>
        <taxon>Pseudomonadati</taxon>
        <taxon>Pseudomonadota</taxon>
        <taxon>Alphaproteobacteria</taxon>
        <taxon>Hyphomicrobiales</taxon>
        <taxon>Rhizobiaceae</taxon>
        <taxon>Sinorhizobium/Ensifer group</taxon>
        <taxon>Sinorhizobium</taxon>
    </lineage>
</organism>
<dbReference type="AlphaFoldDB" id="A0A1L3LU91"/>
<dbReference type="EMBL" id="CP013109">
    <property type="protein sequence ID" value="APG93664.1"/>
    <property type="molecule type" value="Genomic_DNA"/>
</dbReference>
<name>A0A1L3LU91_9HYPH</name>